<protein>
    <submittedName>
        <fullName evidence="2">Gp22</fullName>
    </submittedName>
</protein>
<organism evidence="2 3">
    <name type="scientific">Burkholderia phage Bcep1</name>
    <dbReference type="NCBI Taxonomy" id="2883943"/>
    <lineage>
        <taxon>Viruses</taxon>
        <taxon>Duplodnaviria</taxon>
        <taxon>Heunggongvirae</taxon>
        <taxon>Uroviricota</taxon>
        <taxon>Caudoviricetes</taxon>
        <taxon>Naesvirus</taxon>
        <taxon>Naesvirus bcep1</taxon>
    </lineage>
</organism>
<evidence type="ECO:0000313" key="2">
    <source>
        <dbReference type="EMBL" id="AAQ73368.1"/>
    </source>
</evidence>
<dbReference type="InterPro" id="IPR012340">
    <property type="entry name" value="NA-bd_OB-fold"/>
</dbReference>
<accession>Q6UJ10</accession>
<keyword evidence="3" id="KW-1185">Reference proteome</keyword>
<feature type="region of interest" description="Disordered" evidence="1">
    <location>
        <begin position="210"/>
        <end position="236"/>
    </location>
</feature>
<reference evidence="2 3" key="1">
    <citation type="journal article" date="2006" name="J. Bacteriol.">
        <title>Divergence and mosaicism among virulent soil phages of the Burkholderia cepacia complex.</title>
        <authorList>
            <person name="Summer E.J."/>
            <person name="Gonzalez C.F."/>
            <person name="Bomer M."/>
            <person name="Carlile T."/>
            <person name="Embry A."/>
            <person name="Kucherka A.M."/>
            <person name="Lee J."/>
            <person name="Mebane L."/>
            <person name="Morrison W.C."/>
            <person name="Mark L."/>
            <person name="King M.D."/>
            <person name="LiPuma J.J."/>
            <person name="Vidaver A.K."/>
            <person name="Young R."/>
        </authorList>
    </citation>
    <scope>NUCLEOTIDE SEQUENCE</scope>
</reference>
<dbReference type="Proteomes" id="UP000000995">
    <property type="component" value="Genome"/>
</dbReference>
<name>Q6UJ10_9CAUD</name>
<sequence length="236" mass="24154">MSTIDKLAGYEAILTHHSIVTPQINKLKPTKPAEFYALIALPAAAQADLWAILCERATSAFGHANNFEHGIKTNATSKKPIAGVPGDALVVRAASQYAPEIYDADGTLLNPQNPAHLQTIKAKFFAGTRVRTILTPFHWTFQGRNGVSFNLAGIMLVPSEAQRLAIGGVDTASAFKKFAQPGTGGVPATAGAPTDAAAAFAAGGNPGAAGGTLPANPNPFAQQASGAAGAGGNPFL</sequence>
<evidence type="ECO:0000256" key="1">
    <source>
        <dbReference type="SAM" id="MobiDB-lite"/>
    </source>
</evidence>
<proteinExistence type="predicted"/>
<gene>
    <name evidence="2" type="primary">Bcep1-22</name>
</gene>
<dbReference type="GeneID" id="2657383"/>
<dbReference type="KEGG" id="vg:2657383"/>
<dbReference type="EMBL" id="AY369265">
    <property type="protein sequence ID" value="AAQ73368.1"/>
    <property type="molecule type" value="Genomic_DNA"/>
</dbReference>
<feature type="compositionally biased region" description="Low complexity" evidence="1">
    <location>
        <begin position="211"/>
        <end position="227"/>
    </location>
</feature>
<evidence type="ECO:0000313" key="3">
    <source>
        <dbReference type="Proteomes" id="UP000000995"/>
    </source>
</evidence>
<dbReference type="RefSeq" id="NP_944330.1">
    <property type="nucleotide sequence ID" value="NC_005263.2"/>
</dbReference>
<dbReference type="Gene3D" id="2.40.50.140">
    <property type="entry name" value="Nucleic acid-binding proteins"/>
    <property type="match status" value="1"/>
</dbReference>